<accession>A0ABD3L919</accession>
<name>A0ABD3L919_EUCGL</name>
<dbReference type="EMBL" id="JBJKBG010000003">
    <property type="protein sequence ID" value="KAL3746441.1"/>
    <property type="molecule type" value="Genomic_DNA"/>
</dbReference>
<sequence>MATRRTTSKLTKTALAAINAALAPPKCSSAAAGAARALSRSRSLSSSAPSFRNSVHLPASPPLREANVLASSVSAGAVELRLRFMGLWPSLSGLLDRRKRVSGWKSIEFHYVNAGIL</sequence>
<protein>
    <submittedName>
        <fullName evidence="1">Uncharacterized protein</fullName>
    </submittedName>
</protein>
<proteinExistence type="predicted"/>
<organism evidence="1 2">
    <name type="scientific">Eucalyptus globulus</name>
    <name type="common">Tasmanian blue gum</name>
    <dbReference type="NCBI Taxonomy" id="34317"/>
    <lineage>
        <taxon>Eukaryota</taxon>
        <taxon>Viridiplantae</taxon>
        <taxon>Streptophyta</taxon>
        <taxon>Embryophyta</taxon>
        <taxon>Tracheophyta</taxon>
        <taxon>Spermatophyta</taxon>
        <taxon>Magnoliopsida</taxon>
        <taxon>eudicotyledons</taxon>
        <taxon>Gunneridae</taxon>
        <taxon>Pentapetalae</taxon>
        <taxon>rosids</taxon>
        <taxon>malvids</taxon>
        <taxon>Myrtales</taxon>
        <taxon>Myrtaceae</taxon>
        <taxon>Myrtoideae</taxon>
        <taxon>Eucalypteae</taxon>
        <taxon>Eucalyptus</taxon>
    </lineage>
</organism>
<gene>
    <name evidence="1" type="ORF">ACJRO7_015404</name>
</gene>
<reference evidence="1 2" key="1">
    <citation type="submission" date="2024-11" db="EMBL/GenBank/DDBJ databases">
        <title>Chromosome-level genome assembly of Eucalyptus globulus Labill. provides insights into its genome evolution.</title>
        <authorList>
            <person name="Li X."/>
        </authorList>
    </citation>
    <scope>NUCLEOTIDE SEQUENCE [LARGE SCALE GENOMIC DNA]</scope>
    <source>
        <strain evidence="1">CL2024</strain>
        <tissue evidence="1">Fresh tender leaves</tissue>
    </source>
</reference>
<dbReference type="AlphaFoldDB" id="A0ABD3L919"/>
<evidence type="ECO:0000313" key="1">
    <source>
        <dbReference type="EMBL" id="KAL3746441.1"/>
    </source>
</evidence>
<keyword evidence="2" id="KW-1185">Reference proteome</keyword>
<dbReference type="Proteomes" id="UP001634007">
    <property type="component" value="Unassembled WGS sequence"/>
</dbReference>
<evidence type="ECO:0000313" key="2">
    <source>
        <dbReference type="Proteomes" id="UP001634007"/>
    </source>
</evidence>
<comment type="caution">
    <text evidence="1">The sequence shown here is derived from an EMBL/GenBank/DDBJ whole genome shotgun (WGS) entry which is preliminary data.</text>
</comment>